<dbReference type="eggNOG" id="KOG2183">
    <property type="taxonomic scope" value="Eukaryota"/>
</dbReference>
<keyword evidence="4" id="KW-0378">Hydrolase</keyword>
<dbReference type="KEGG" id="cic:CICLE_v10033480mg"/>
<dbReference type="EMBL" id="KI536726">
    <property type="protein sequence ID" value="ESR49815.1"/>
    <property type="molecule type" value="Genomic_DNA"/>
</dbReference>
<dbReference type="InterPro" id="IPR029058">
    <property type="entry name" value="AB_hydrolase_fold"/>
</dbReference>
<evidence type="ECO:0000256" key="4">
    <source>
        <dbReference type="ARBA" id="ARBA00022801"/>
    </source>
</evidence>
<dbReference type="InterPro" id="IPR008758">
    <property type="entry name" value="Peptidase_S28"/>
</dbReference>
<gene>
    <name evidence="6" type="ORF">CICLE_v10033480mg</name>
</gene>
<dbReference type="Gene3D" id="1.20.120.980">
    <property type="entry name" value="Serine carboxypeptidase S28, SKS domain"/>
    <property type="match status" value="1"/>
</dbReference>
<protein>
    <submittedName>
        <fullName evidence="6">Uncharacterized protein</fullName>
    </submittedName>
</protein>
<feature type="non-terminal residue" evidence="6">
    <location>
        <position position="1"/>
    </location>
</feature>
<dbReference type="InParanoid" id="V4TDZ6"/>
<evidence type="ECO:0000256" key="2">
    <source>
        <dbReference type="ARBA" id="ARBA00022670"/>
    </source>
</evidence>
<sequence>LQVYIEYRFYGKSVPFVSSKDALKNATLRGYFNSAQALADYARFSYTSRKIYRTKCLPLWLLEHLMEESYSFVGLLSTMLAAWFRLKYRHIALGAVASSAPILYFDNITPSNAYYDLVTKDFRAEIDKVAAGKNGLAFLSIKFKTCNKNLDLGLYTAFALPYIVYWCLELKDYLEYMYTGAAQYDDPQESPVNKACNAIDGALEDTDALDWIISGIVDLRGEDSCHDTCSAMVSPIGIGKNDTMSQADPFNLTEYMDSCNKSYGVDIRVVLKRFGSNIIFSNGLRDPYSSEG</sequence>
<organism evidence="6 7">
    <name type="scientific">Citrus clementina</name>
    <name type="common">Clementine</name>
    <name type="synonym">Citrus deliciosa x Citrus sinensis</name>
    <dbReference type="NCBI Taxonomy" id="85681"/>
    <lineage>
        <taxon>Eukaryota</taxon>
        <taxon>Viridiplantae</taxon>
        <taxon>Streptophyta</taxon>
        <taxon>Embryophyta</taxon>
        <taxon>Tracheophyta</taxon>
        <taxon>Spermatophyta</taxon>
        <taxon>Magnoliopsida</taxon>
        <taxon>eudicotyledons</taxon>
        <taxon>Gunneridae</taxon>
        <taxon>Pentapetalae</taxon>
        <taxon>rosids</taxon>
        <taxon>malvids</taxon>
        <taxon>Sapindales</taxon>
        <taxon>Rutaceae</taxon>
        <taxon>Aurantioideae</taxon>
        <taxon>Citrus</taxon>
    </lineage>
</organism>
<comment type="similarity">
    <text evidence="1">Belongs to the peptidase S28 family.</text>
</comment>
<dbReference type="Gene3D" id="3.40.50.1820">
    <property type="entry name" value="alpha/beta hydrolase"/>
    <property type="match status" value="1"/>
</dbReference>
<dbReference type="Pfam" id="PF05577">
    <property type="entry name" value="Peptidase_S28"/>
    <property type="match status" value="1"/>
</dbReference>
<evidence type="ECO:0000256" key="3">
    <source>
        <dbReference type="ARBA" id="ARBA00022729"/>
    </source>
</evidence>
<keyword evidence="7" id="KW-1185">Reference proteome</keyword>
<dbReference type="AlphaFoldDB" id="V4TDZ6"/>
<proteinExistence type="inferred from homology"/>
<dbReference type="InterPro" id="IPR042269">
    <property type="entry name" value="Ser_carbopepase_S28_SKS"/>
</dbReference>
<dbReference type="Gramene" id="ESR49815">
    <property type="protein sequence ID" value="ESR49815"/>
    <property type="gene ID" value="CICLE_v10033480mg"/>
</dbReference>
<keyword evidence="3" id="KW-0732">Signal</keyword>
<evidence type="ECO:0000256" key="1">
    <source>
        <dbReference type="ARBA" id="ARBA00011079"/>
    </source>
</evidence>
<dbReference type="PANTHER" id="PTHR11010">
    <property type="entry name" value="PROTEASE S28 PRO-X CARBOXYPEPTIDASE-RELATED"/>
    <property type="match status" value="1"/>
</dbReference>
<keyword evidence="5" id="KW-0325">Glycoprotein</keyword>
<dbReference type="GO" id="GO:0006508">
    <property type="term" value="P:proteolysis"/>
    <property type="evidence" value="ECO:0007669"/>
    <property type="project" value="UniProtKB-KW"/>
</dbReference>
<keyword evidence="2" id="KW-0645">Protease</keyword>
<name>V4TDZ6_CITCL</name>
<dbReference type="GO" id="GO:0008239">
    <property type="term" value="F:dipeptidyl-peptidase activity"/>
    <property type="evidence" value="ECO:0007669"/>
    <property type="project" value="TreeGrafter"/>
</dbReference>
<dbReference type="Proteomes" id="UP000030687">
    <property type="component" value="Unassembled WGS sequence"/>
</dbReference>
<evidence type="ECO:0000256" key="5">
    <source>
        <dbReference type="ARBA" id="ARBA00023180"/>
    </source>
</evidence>
<dbReference type="OMA" id="HLMEESY"/>
<dbReference type="PANTHER" id="PTHR11010:SF96">
    <property type="entry name" value="LYSOSOMAL PRO-X CARBOXYPEPTIDASE-LIKE ISOFORM X1"/>
    <property type="match status" value="1"/>
</dbReference>
<dbReference type="GO" id="GO:0070008">
    <property type="term" value="F:serine-type exopeptidase activity"/>
    <property type="evidence" value="ECO:0007669"/>
    <property type="project" value="InterPro"/>
</dbReference>
<reference evidence="6 7" key="1">
    <citation type="submission" date="2013-10" db="EMBL/GenBank/DDBJ databases">
        <authorList>
            <consortium name="International Citrus Genome Consortium"/>
            <person name="Jenkins J."/>
            <person name="Schmutz J."/>
            <person name="Prochnik S."/>
            <person name="Rokhsar D."/>
            <person name="Gmitter F."/>
            <person name="Ollitrault P."/>
            <person name="Machado M."/>
            <person name="Talon M."/>
            <person name="Wincker P."/>
            <person name="Jaillon O."/>
            <person name="Morgante M."/>
        </authorList>
    </citation>
    <scope>NUCLEOTIDE SEQUENCE</scope>
    <source>
        <strain evidence="7">cv. Clemenules</strain>
    </source>
</reference>
<evidence type="ECO:0000313" key="7">
    <source>
        <dbReference type="Proteomes" id="UP000030687"/>
    </source>
</evidence>
<accession>V4TDZ6</accession>
<evidence type="ECO:0000313" key="6">
    <source>
        <dbReference type="EMBL" id="ESR49815.1"/>
    </source>
</evidence>